<proteinExistence type="predicted"/>
<dbReference type="RefSeq" id="WP_204939651.1">
    <property type="nucleotide sequence ID" value="NZ_BAAAUM010000001.1"/>
</dbReference>
<keyword evidence="3" id="KW-1185">Reference proteome</keyword>
<dbReference type="Proteomes" id="UP001142325">
    <property type="component" value="Unassembled WGS sequence"/>
</dbReference>
<reference evidence="2" key="2">
    <citation type="submission" date="2023-01" db="EMBL/GenBank/DDBJ databases">
        <authorList>
            <person name="Sun Q."/>
            <person name="Evtushenko L."/>
        </authorList>
    </citation>
    <scope>NUCLEOTIDE SEQUENCE</scope>
    <source>
        <strain evidence="2">VKM Ac-1958</strain>
    </source>
</reference>
<dbReference type="Pfam" id="PF01370">
    <property type="entry name" value="Epimerase"/>
    <property type="match status" value="1"/>
</dbReference>
<name>A0A9W6HSG0_9MICO</name>
<evidence type="ECO:0000313" key="2">
    <source>
        <dbReference type="EMBL" id="GLK02066.1"/>
    </source>
</evidence>
<protein>
    <submittedName>
        <fullName evidence="2">Reductase</fullName>
    </submittedName>
</protein>
<dbReference type="GO" id="GO:0005737">
    <property type="term" value="C:cytoplasm"/>
    <property type="evidence" value="ECO:0007669"/>
    <property type="project" value="TreeGrafter"/>
</dbReference>
<dbReference type="PANTHER" id="PTHR48079">
    <property type="entry name" value="PROTEIN YEEZ"/>
    <property type="match status" value="1"/>
</dbReference>
<dbReference type="SUPFAM" id="SSF51735">
    <property type="entry name" value="NAD(P)-binding Rossmann-fold domains"/>
    <property type="match status" value="1"/>
</dbReference>
<reference evidence="2" key="1">
    <citation type="journal article" date="2014" name="Int. J. Syst. Evol. Microbiol.">
        <title>Complete genome sequence of Corynebacterium casei LMG S-19264T (=DSM 44701T), isolated from a smear-ripened cheese.</title>
        <authorList>
            <consortium name="US DOE Joint Genome Institute (JGI-PGF)"/>
            <person name="Walter F."/>
            <person name="Albersmeier A."/>
            <person name="Kalinowski J."/>
            <person name="Ruckert C."/>
        </authorList>
    </citation>
    <scope>NUCLEOTIDE SEQUENCE</scope>
    <source>
        <strain evidence="2">VKM Ac-1958</strain>
    </source>
</reference>
<evidence type="ECO:0000259" key="1">
    <source>
        <dbReference type="Pfam" id="PF01370"/>
    </source>
</evidence>
<dbReference type="GO" id="GO:0004029">
    <property type="term" value="F:aldehyde dehydrogenase (NAD+) activity"/>
    <property type="evidence" value="ECO:0007669"/>
    <property type="project" value="TreeGrafter"/>
</dbReference>
<dbReference type="PANTHER" id="PTHR48079:SF6">
    <property type="entry name" value="NAD(P)-BINDING DOMAIN-CONTAINING PROTEIN-RELATED"/>
    <property type="match status" value="1"/>
</dbReference>
<dbReference type="InterPro" id="IPR036291">
    <property type="entry name" value="NAD(P)-bd_dom_sf"/>
</dbReference>
<gene>
    <name evidence="2" type="ORF">GCM10017596_17810</name>
</gene>
<dbReference type="EMBL" id="BSET01000001">
    <property type="protein sequence ID" value="GLK02066.1"/>
    <property type="molecule type" value="Genomic_DNA"/>
</dbReference>
<organism evidence="2 3">
    <name type="scientific">Microbacterium keratanolyticum</name>
    <dbReference type="NCBI Taxonomy" id="67574"/>
    <lineage>
        <taxon>Bacteria</taxon>
        <taxon>Bacillati</taxon>
        <taxon>Actinomycetota</taxon>
        <taxon>Actinomycetes</taxon>
        <taxon>Micrococcales</taxon>
        <taxon>Microbacteriaceae</taxon>
        <taxon>Microbacterium</taxon>
    </lineage>
</organism>
<dbReference type="AlphaFoldDB" id="A0A9W6HSG0"/>
<dbReference type="InterPro" id="IPR051783">
    <property type="entry name" value="NAD(P)-dependent_oxidoreduct"/>
</dbReference>
<dbReference type="InterPro" id="IPR001509">
    <property type="entry name" value="Epimerase_deHydtase"/>
</dbReference>
<evidence type="ECO:0000313" key="3">
    <source>
        <dbReference type="Proteomes" id="UP001142325"/>
    </source>
</evidence>
<dbReference type="Gene3D" id="3.40.50.720">
    <property type="entry name" value="NAD(P)-binding Rossmann-like Domain"/>
    <property type="match status" value="1"/>
</dbReference>
<comment type="caution">
    <text evidence="2">The sequence shown here is derived from an EMBL/GenBank/DDBJ whole genome shotgun (WGS) entry which is preliminary data.</text>
</comment>
<sequence>MTDVLILGGTGWLSGRVAAGWVAAGAAVTCLARGARSAPAGTTLVQADRDDPDAYAEVAGREWDEVVDISSQASHVAAAVQALGERAARWTYVSSASVYSDDETIGVDESAPRHLPAQPGDEYEYGAQKVAAEDAVARLGDRALIVRPGLVVGTGDPSDRFGYWSAAFARAGAGTVLLPETDGRHAQVIDVEDLARYIVDARHSGVVNAMGDVLPLGDLLARIRTIAGHTGDIVTAPDEWLVARDVQYWMGARSLPLWLPADMPGFMARSNRRFVQTGGELSPLEATIRRVRADEEARGIDRERRAGLTRADERELLQRIDCPQ</sequence>
<accession>A0A9W6HSG0</accession>
<feature type="domain" description="NAD-dependent epimerase/dehydratase" evidence="1">
    <location>
        <begin position="4"/>
        <end position="199"/>
    </location>
</feature>